<dbReference type="KEGG" id="bspl:114843097"/>
<evidence type="ECO:0000313" key="5">
    <source>
        <dbReference type="RefSeq" id="XP_040923900.1"/>
    </source>
</evidence>
<keyword evidence="2" id="KW-0472">Membrane</keyword>
<dbReference type="InterPro" id="IPR013783">
    <property type="entry name" value="Ig-like_fold"/>
</dbReference>
<keyword evidence="2" id="KW-1133">Transmembrane helix</keyword>
<feature type="signal peptide" evidence="3">
    <location>
        <begin position="1"/>
        <end position="33"/>
    </location>
</feature>
<dbReference type="InterPro" id="IPR036179">
    <property type="entry name" value="Ig-like_dom_sf"/>
</dbReference>
<dbReference type="Proteomes" id="UP000515150">
    <property type="component" value="Chromosome 16"/>
</dbReference>
<gene>
    <name evidence="5" type="primary">LOC114843097</name>
</gene>
<evidence type="ECO:0000256" key="1">
    <source>
        <dbReference type="SAM" id="MobiDB-lite"/>
    </source>
</evidence>
<evidence type="ECO:0000256" key="3">
    <source>
        <dbReference type="SAM" id="SignalP"/>
    </source>
</evidence>
<feature type="region of interest" description="Disordered" evidence="1">
    <location>
        <begin position="312"/>
        <end position="378"/>
    </location>
</feature>
<feature type="transmembrane region" description="Helical" evidence="2">
    <location>
        <begin position="261"/>
        <end position="283"/>
    </location>
</feature>
<dbReference type="RefSeq" id="XP_040923900.1">
    <property type="nucleotide sequence ID" value="XM_041067966.2"/>
</dbReference>
<proteinExistence type="predicted"/>
<accession>A0A6P7KRH3</accession>
<evidence type="ECO:0000313" key="4">
    <source>
        <dbReference type="Proteomes" id="UP000515150"/>
    </source>
</evidence>
<keyword evidence="3" id="KW-0732">Signal</keyword>
<dbReference type="GeneID" id="114843097"/>
<dbReference type="PANTHER" id="PTHR46484">
    <property type="entry name" value="SI:CH211-171H4.5-RELATED"/>
    <property type="match status" value="1"/>
</dbReference>
<dbReference type="InterPro" id="IPR007110">
    <property type="entry name" value="Ig-like_dom"/>
</dbReference>
<dbReference type="Gene3D" id="2.60.40.10">
    <property type="entry name" value="Immunoglobulins"/>
    <property type="match status" value="2"/>
</dbReference>
<keyword evidence="2" id="KW-0812">Transmembrane</keyword>
<evidence type="ECO:0000256" key="2">
    <source>
        <dbReference type="SAM" id="Phobius"/>
    </source>
</evidence>
<name>A0A6P7KRH3_BETSP</name>
<dbReference type="PANTHER" id="PTHR46484:SF7">
    <property type="entry name" value="MYELIN-ASSOCIATED GLYCOPROTEIN-LIKE-RELATED"/>
    <property type="match status" value="1"/>
</dbReference>
<feature type="chain" id="PRO_5043388963" evidence="3">
    <location>
        <begin position="34"/>
        <end position="396"/>
    </location>
</feature>
<dbReference type="SUPFAM" id="SSF48726">
    <property type="entry name" value="Immunoglobulin"/>
    <property type="match status" value="2"/>
</dbReference>
<feature type="compositionally biased region" description="Polar residues" evidence="1">
    <location>
        <begin position="345"/>
        <end position="357"/>
    </location>
</feature>
<sequence length="396" mass="45262">MVPTKQPHTNMDKTGKMMILSLLLAGVFSPAFAEVWKATVVEKLDALVSSCVVFPCTFTTPKDLPSSKLRGIWHFGKNKEDRIYHEDRTRIMENYRGRTQLLGRLGEKNCTLEMTEVKDHDNGPFCFRIELAEKDQPTKEMFSFVEDCVTLNMLHDAPKPELRYRTPAVMGHPYTATCKVRHTCSSHRPKLEWSRGTAADIMVSHTDTSSGYSEVESILTITPEEKDDHQEVTCTATFHERKTSSATFTLYVKRVENYNHIILPIAGCIGSAVIFGIICIFMVKKYKRRIAELQNQDGSMFNRLSRLSRRFRSDGPGPFNSDQRRSIWSRFSRRPRRDMGDMGQIPNNSKPCDNQKVSKARFPSPKSQKKSCNYNEDLDNGDDYMNTADLNVYGNI</sequence>
<organism evidence="4 5">
    <name type="scientific">Betta splendens</name>
    <name type="common">Siamese fighting fish</name>
    <dbReference type="NCBI Taxonomy" id="158456"/>
    <lineage>
        <taxon>Eukaryota</taxon>
        <taxon>Metazoa</taxon>
        <taxon>Chordata</taxon>
        <taxon>Craniata</taxon>
        <taxon>Vertebrata</taxon>
        <taxon>Euteleostomi</taxon>
        <taxon>Actinopterygii</taxon>
        <taxon>Neopterygii</taxon>
        <taxon>Teleostei</taxon>
        <taxon>Neoteleostei</taxon>
        <taxon>Acanthomorphata</taxon>
        <taxon>Anabantaria</taxon>
        <taxon>Anabantiformes</taxon>
        <taxon>Anabantoidei</taxon>
        <taxon>Osphronemidae</taxon>
        <taxon>Betta</taxon>
    </lineage>
</organism>
<dbReference type="PROSITE" id="PS50835">
    <property type="entry name" value="IG_LIKE"/>
    <property type="match status" value="1"/>
</dbReference>
<keyword evidence="4" id="KW-1185">Reference proteome</keyword>
<dbReference type="AlphaFoldDB" id="A0A6P7KRH3"/>
<dbReference type="OrthoDB" id="10039395at2759"/>
<protein>
    <submittedName>
        <fullName evidence="5">Myeloid cell surface antigen CD33</fullName>
    </submittedName>
</protein>
<reference evidence="5" key="1">
    <citation type="submission" date="2025-08" db="UniProtKB">
        <authorList>
            <consortium name="RefSeq"/>
        </authorList>
    </citation>
    <scope>IDENTIFICATION</scope>
</reference>